<dbReference type="GO" id="GO:0008897">
    <property type="term" value="F:holo-[acyl-carrier-protein] synthase activity"/>
    <property type="evidence" value="ECO:0007669"/>
    <property type="project" value="InterPro"/>
</dbReference>
<reference evidence="3" key="1">
    <citation type="journal article" date="2014" name="Int. J. Syst. Evol. Microbiol.">
        <title>Complete genome sequence of Corynebacterium casei LMG S-19264T (=DSM 44701T), isolated from a smear-ripened cheese.</title>
        <authorList>
            <consortium name="US DOE Joint Genome Institute (JGI-PGF)"/>
            <person name="Walter F."/>
            <person name="Albersmeier A."/>
            <person name="Kalinowski J."/>
            <person name="Ruckert C."/>
        </authorList>
    </citation>
    <scope>NUCLEOTIDE SEQUENCE</scope>
    <source>
        <strain evidence="3">KCTC 12719</strain>
    </source>
</reference>
<comment type="caution">
    <text evidence="3">The sequence shown here is derived from an EMBL/GenBank/DDBJ whole genome shotgun (WGS) entry which is preliminary data.</text>
</comment>
<dbReference type="InterPro" id="IPR008278">
    <property type="entry name" value="4-PPantetheinyl_Trfase_dom"/>
</dbReference>
<feature type="domain" description="4'-phosphopantetheinyl transferase" evidence="2">
    <location>
        <begin position="2"/>
        <end position="84"/>
    </location>
</feature>
<reference evidence="3" key="2">
    <citation type="submission" date="2020-09" db="EMBL/GenBank/DDBJ databases">
        <authorList>
            <person name="Sun Q."/>
            <person name="Kim S."/>
        </authorList>
    </citation>
    <scope>NUCLEOTIDE SEQUENCE</scope>
    <source>
        <strain evidence="3">KCTC 12719</strain>
    </source>
</reference>
<sequence length="193" mass="22385">MIGNDVVDLDLAATQSNWKRKGFLKKVFTTTEKDWILSSEDKDLAVWLLWSMKEAAYKAHQRKYNLRRQLKWLRQECRVSQMNENSASGVVKIEREFYVTQSHIFSGAVFTSAIKDTKIPVKNSLFQSSSEEMKQSFFIEFSHLHHLPKESLTIQKDDKGIPFIYHERTLHPGVFSFTGHGKYSAFSIALMNC</sequence>
<evidence type="ECO:0000256" key="1">
    <source>
        <dbReference type="ARBA" id="ARBA00022679"/>
    </source>
</evidence>
<accession>A0A918S9T8</accession>
<evidence type="ECO:0000313" key="4">
    <source>
        <dbReference type="Proteomes" id="UP000610456"/>
    </source>
</evidence>
<name>A0A918S9T8_9FLAO</name>
<proteinExistence type="predicted"/>
<dbReference type="RefSeq" id="WP_189603648.1">
    <property type="nucleotide sequence ID" value="NZ_BMXB01000002.1"/>
</dbReference>
<organism evidence="3 4">
    <name type="scientific">Salinimicrobium marinum</name>
    <dbReference type="NCBI Taxonomy" id="680283"/>
    <lineage>
        <taxon>Bacteria</taxon>
        <taxon>Pseudomonadati</taxon>
        <taxon>Bacteroidota</taxon>
        <taxon>Flavobacteriia</taxon>
        <taxon>Flavobacteriales</taxon>
        <taxon>Flavobacteriaceae</taxon>
        <taxon>Salinimicrobium</taxon>
    </lineage>
</organism>
<gene>
    <name evidence="3" type="ORF">GCM10007103_10450</name>
</gene>
<protein>
    <recommendedName>
        <fullName evidence="2">4'-phosphopantetheinyl transferase domain-containing protein</fullName>
    </recommendedName>
</protein>
<dbReference type="SUPFAM" id="SSF56214">
    <property type="entry name" value="4'-phosphopantetheinyl transferase"/>
    <property type="match status" value="1"/>
</dbReference>
<dbReference type="EMBL" id="BMXB01000002">
    <property type="protein sequence ID" value="GHA30828.1"/>
    <property type="molecule type" value="Genomic_DNA"/>
</dbReference>
<dbReference type="GO" id="GO:0000287">
    <property type="term" value="F:magnesium ion binding"/>
    <property type="evidence" value="ECO:0007669"/>
    <property type="project" value="InterPro"/>
</dbReference>
<evidence type="ECO:0000259" key="2">
    <source>
        <dbReference type="Pfam" id="PF01648"/>
    </source>
</evidence>
<dbReference type="AlphaFoldDB" id="A0A918S9T8"/>
<dbReference type="Gene3D" id="3.90.470.20">
    <property type="entry name" value="4'-phosphopantetheinyl transferase domain"/>
    <property type="match status" value="1"/>
</dbReference>
<dbReference type="Proteomes" id="UP000610456">
    <property type="component" value="Unassembled WGS sequence"/>
</dbReference>
<dbReference type="InterPro" id="IPR037143">
    <property type="entry name" value="4-PPantetheinyl_Trfase_dom_sf"/>
</dbReference>
<dbReference type="Pfam" id="PF01648">
    <property type="entry name" value="ACPS"/>
    <property type="match status" value="1"/>
</dbReference>
<evidence type="ECO:0000313" key="3">
    <source>
        <dbReference type="EMBL" id="GHA30828.1"/>
    </source>
</evidence>
<keyword evidence="1" id="KW-0808">Transferase</keyword>
<keyword evidence="4" id="KW-1185">Reference proteome</keyword>